<dbReference type="RefSeq" id="WP_073038002.1">
    <property type="nucleotide sequence ID" value="NZ_FQVB01000010.1"/>
</dbReference>
<evidence type="ECO:0000259" key="1">
    <source>
        <dbReference type="PROSITE" id="PS50910"/>
    </source>
</evidence>
<gene>
    <name evidence="2" type="ORF">SAMN02745206_01250</name>
</gene>
<proteinExistence type="predicted"/>
<name>A0A1M4YGG9_9BACT</name>
<reference evidence="3" key="1">
    <citation type="submission" date="2016-11" db="EMBL/GenBank/DDBJ databases">
        <authorList>
            <person name="Varghese N."/>
            <person name="Submissions S."/>
        </authorList>
    </citation>
    <scope>NUCLEOTIDE SEQUENCE [LARGE SCALE GENOMIC DNA]</scope>
    <source>
        <strain evidence="3">DSM 9756</strain>
    </source>
</reference>
<sequence length="128" mass="14434">MGRALDWLRQAENDILWAEHSLQGGFYAQTCFISQQAGEKALKALCFHKGFEIIKTHSLYQIVTALKIDGELLERAKELDIYHVSGRYPDAFPAGAPFELLSAKQAEAALESARFILAWVQREMPAHE</sequence>
<dbReference type="OrthoDB" id="9810875at2"/>
<evidence type="ECO:0000313" key="3">
    <source>
        <dbReference type="Proteomes" id="UP000184076"/>
    </source>
</evidence>
<dbReference type="Proteomes" id="UP000184076">
    <property type="component" value="Unassembled WGS sequence"/>
</dbReference>
<dbReference type="Pfam" id="PF05168">
    <property type="entry name" value="HEPN"/>
    <property type="match status" value="1"/>
</dbReference>
<dbReference type="Gene3D" id="1.20.120.330">
    <property type="entry name" value="Nucleotidyltransferases domain 2"/>
    <property type="match status" value="1"/>
</dbReference>
<dbReference type="InterPro" id="IPR007842">
    <property type="entry name" value="HEPN_dom"/>
</dbReference>
<organism evidence="2 3">
    <name type="scientific">Desulfacinum infernum DSM 9756</name>
    <dbReference type="NCBI Taxonomy" id="1121391"/>
    <lineage>
        <taxon>Bacteria</taxon>
        <taxon>Pseudomonadati</taxon>
        <taxon>Thermodesulfobacteriota</taxon>
        <taxon>Syntrophobacteria</taxon>
        <taxon>Syntrophobacterales</taxon>
        <taxon>Syntrophobacteraceae</taxon>
        <taxon>Desulfacinum</taxon>
    </lineage>
</organism>
<dbReference type="STRING" id="1121391.SAMN02745206_01250"/>
<feature type="domain" description="HEPN" evidence="1">
    <location>
        <begin position="8"/>
        <end position="116"/>
    </location>
</feature>
<keyword evidence="3" id="KW-1185">Reference proteome</keyword>
<protein>
    <submittedName>
        <fullName evidence="2">HEPN domain-containing protein</fullName>
    </submittedName>
</protein>
<dbReference type="SUPFAM" id="SSF81593">
    <property type="entry name" value="Nucleotidyltransferase substrate binding subunit/domain"/>
    <property type="match status" value="1"/>
</dbReference>
<dbReference type="AlphaFoldDB" id="A0A1M4YGG9"/>
<dbReference type="SMART" id="SM00748">
    <property type="entry name" value="HEPN"/>
    <property type="match status" value="1"/>
</dbReference>
<dbReference type="PROSITE" id="PS50910">
    <property type="entry name" value="HEPN"/>
    <property type="match status" value="1"/>
</dbReference>
<accession>A0A1M4YGG9</accession>
<evidence type="ECO:0000313" key="2">
    <source>
        <dbReference type="EMBL" id="SHF04743.1"/>
    </source>
</evidence>
<dbReference type="EMBL" id="FQVB01000010">
    <property type="protein sequence ID" value="SHF04743.1"/>
    <property type="molecule type" value="Genomic_DNA"/>
</dbReference>